<dbReference type="EMBL" id="ASSO01000014">
    <property type="protein sequence ID" value="EOS05109.1"/>
    <property type="molecule type" value="Genomic_DNA"/>
</dbReference>
<dbReference type="Proteomes" id="UP000014212">
    <property type="component" value="Unassembled WGS sequence"/>
</dbReference>
<keyword evidence="1" id="KW-1133">Transmembrane helix</keyword>
<dbReference type="AlphaFoldDB" id="R9HMG3"/>
<organism evidence="2 3">
    <name type="scientific">Bacteroides uniformis dnLKV2</name>
    <dbReference type="NCBI Taxonomy" id="1235787"/>
    <lineage>
        <taxon>Bacteria</taxon>
        <taxon>Pseudomonadati</taxon>
        <taxon>Bacteroidota</taxon>
        <taxon>Bacteroidia</taxon>
        <taxon>Bacteroidales</taxon>
        <taxon>Bacteroidaceae</taxon>
        <taxon>Bacteroides</taxon>
    </lineage>
</organism>
<feature type="transmembrane region" description="Helical" evidence="1">
    <location>
        <begin position="67"/>
        <end position="88"/>
    </location>
</feature>
<reference evidence="2 3" key="1">
    <citation type="submission" date="2013-04" db="EMBL/GenBank/DDBJ databases">
        <title>The Genome Sequence of Bacteroides uniformis dnLKV2.</title>
        <authorList>
            <consortium name="The Broad Institute Genomics Platform"/>
            <consortium name="The Broad Institute Genome Sequencing Center for Infectious Disease"/>
            <person name="Earl A."/>
            <person name="Xavier R."/>
            <person name="Kuhn K."/>
            <person name="Stappenbeck T."/>
            <person name="Walker B."/>
            <person name="Young S."/>
            <person name="Zeng Q."/>
            <person name="Gargeya S."/>
            <person name="Fitzgerald M."/>
            <person name="Haas B."/>
            <person name="Abouelleil A."/>
            <person name="Allen A.W."/>
            <person name="Alvarado L."/>
            <person name="Arachchi H.M."/>
            <person name="Berlin A.M."/>
            <person name="Chapman S.B."/>
            <person name="Gainer-Dewar J."/>
            <person name="Goldberg J."/>
            <person name="Griggs A."/>
            <person name="Gujja S."/>
            <person name="Hansen M."/>
            <person name="Howarth C."/>
            <person name="Imamovic A."/>
            <person name="Ireland A."/>
            <person name="Larimer J."/>
            <person name="McCowan C."/>
            <person name="Murphy C."/>
            <person name="Pearson M."/>
            <person name="Poon T.W."/>
            <person name="Priest M."/>
            <person name="Roberts A."/>
            <person name="Saif S."/>
            <person name="Shea T."/>
            <person name="Sisk P."/>
            <person name="Sykes S."/>
            <person name="Wortman J."/>
            <person name="Nusbaum C."/>
            <person name="Birren B."/>
        </authorList>
    </citation>
    <scope>NUCLEOTIDE SEQUENCE [LARGE SCALE GENOMIC DNA]</scope>
    <source>
        <strain evidence="3">dnLKV2</strain>
    </source>
</reference>
<evidence type="ECO:0008006" key="4">
    <source>
        <dbReference type="Google" id="ProtNLM"/>
    </source>
</evidence>
<dbReference type="RefSeq" id="WP_016274468.1">
    <property type="nucleotide sequence ID" value="NZ_KE159491.1"/>
</dbReference>
<gene>
    <name evidence="2" type="ORF">C801_04040</name>
</gene>
<dbReference type="PATRIC" id="fig|1235787.3.peg.4104"/>
<evidence type="ECO:0000313" key="2">
    <source>
        <dbReference type="EMBL" id="EOS05109.1"/>
    </source>
</evidence>
<keyword evidence="1" id="KW-0472">Membrane</keyword>
<keyword evidence="1" id="KW-0812">Transmembrane</keyword>
<sequence>MNTEFLLAAILLQAGIKAEVNTFLNDYAVWLIAGILVFGAGIGIAMNFDKIIDRDGQGTRKEGLINLGWIVGYIIIAMAILAAIIALVSSKLQMSV</sequence>
<proteinExistence type="predicted"/>
<dbReference type="HOGENOM" id="CLU_179076_0_0_10"/>
<evidence type="ECO:0000313" key="3">
    <source>
        <dbReference type="Proteomes" id="UP000014212"/>
    </source>
</evidence>
<protein>
    <recommendedName>
        <fullName evidence="4">DUF4134 domain-containing protein</fullName>
    </recommendedName>
</protein>
<feature type="transmembrane region" description="Helical" evidence="1">
    <location>
        <begin position="28"/>
        <end position="46"/>
    </location>
</feature>
<accession>R9HMG3</accession>
<evidence type="ECO:0000256" key="1">
    <source>
        <dbReference type="SAM" id="Phobius"/>
    </source>
</evidence>
<comment type="caution">
    <text evidence="2">The sequence shown here is derived from an EMBL/GenBank/DDBJ whole genome shotgun (WGS) entry which is preliminary data.</text>
</comment>
<name>R9HMG3_BACUN</name>